<gene>
    <name evidence="1" type="ORF">CEXT_664941</name>
</gene>
<dbReference type="Proteomes" id="UP001054945">
    <property type="component" value="Unassembled WGS sequence"/>
</dbReference>
<dbReference type="AlphaFoldDB" id="A0AAV4RKM1"/>
<evidence type="ECO:0000313" key="1">
    <source>
        <dbReference type="EMBL" id="GIY20810.1"/>
    </source>
</evidence>
<evidence type="ECO:0000313" key="2">
    <source>
        <dbReference type="Proteomes" id="UP001054945"/>
    </source>
</evidence>
<name>A0AAV4RKM1_CAEEX</name>
<comment type="caution">
    <text evidence="1">The sequence shown here is derived from an EMBL/GenBank/DDBJ whole genome shotgun (WGS) entry which is preliminary data.</text>
</comment>
<dbReference type="EMBL" id="BPLR01007940">
    <property type="protein sequence ID" value="GIY20810.1"/>
    <property type="molecule type" value="Genomic_DNA"/>
</dbReference>
<organism evidence="1 2">
    <name type="scientific">Caerostris extrusa</name>
    <name type="common">Bark spider</name>
    <name type="synonym">Caerostris bankana</name>
    <dbReference type="NCBI Taxonomy" id="172846"/>
    <lineage>
        <taxon>Eukaryota</taxon>
        <taxon>Metazoa</taxon>
        <taxon>Ecdysozoa</taxon>
        <taxon>Arthropoda</taxon>
        <taxon>Chelicerata</taxon>
        <taxon>Arachnida</taxon>
        <taxon>Araneae</taxon>
        <taxon>Araneomorphae</taxon>
        <taxon>Entelegynae</taxon>
        <taxon>Araneoidea</taxon>
        <taxon>Araneidae</taxon>
        <taxon>Caerostris</taxon>
    </lineage>
</organism>
<protein>
    <submittedName>
        <fullName evidence="1">Uncharacterized protein</fullName>
    </submittedName>
</protein>
<accession>A0AAV4RKM1</accession>
<reference evidence="1 2" key="1">
    <citation type="submission" date="2021-06" db="EMBL/GenBank/DDBJ databases">
        <title>Caerostris extrusa draft genome.</title>
        <authorList>
            <person name="Kono N."/>
            <person name="Arakawa K."/>
        </authorList>
    </citation>
    <scope>NUCLEOTIDE SEQUENCE [LARGE SCALE GENOMIC DNA]</scope>
</reference>
<keyword evidence="2" id="KW-1185">Reference proteome</keyword>
<sequence length="79" mass="9095">MPQSSFWDVERWLLSCKKGVLRLPAIPSSIKIDRNHHLSGQRRCPAFRRHQGTYSLTIPPCNSALYSIGDKLEKFLRKG</sequence>
<proteinExistence type="predicted"/>